<evidence type="ECO:0000259" key="3">
    <source>
        <dbReference type="PROSITE" id="PS50106"/>
    </source>
</evidence>
<dbReference type="EMBL" id="BAABRO010000028">
    <property type="protein sequence ID" value="GAA5510759.1"/>
    <property type="molecule type" value="Genomic_DNA"/>
</dbReference>
<keyword evidence="5" id="KW-1185">Reference proteome</keyword>
<dbReference type="Pfam" id="PF00595">
    <property type="entry name" value="PDZ"/>
    <property type="match status" value="1"/>
</dbReference>
<dbReference type="SUPFAM" id="SSF50156">
    <property type="entry name" value="PDZ domain-like"/>
    <property type="match status" value="1"/>
</dbReference>
<dbReference type="Gene3D" id="2.30.42.10">
    <property type="match status" value="1"/>
</dbReference>
<dbReference type="InterPro" id="IPR001478">
    <property type="entry name" value="PDZ"/>
</dbReference>
<comment type="caution">
    <text evidence="4">The sequence shown here is derived from an EMBL/GenBank/DDBJ whole genome shotgun (WGS) entry which is preliminary data.</text>
</comment>
<feature type="compositionally biased region" description="Polar residues" evidence="1">
    <location>
        <begin position="58"/>
        <end position="93"/>
    </location>
</feature>
<accession>A0ABP9W064</accession>
<dbReference type="Proteomes" id="UP001416858">
    <property type="component" value="Unassembled WGS sequence"/>
</dbReference>
<dbReference type="InterPro" id="IPR036034">
    <property type="entry name" value="PDZ_sf"/>
</dbReference>
<evidence type="ECO:0000256" key="1">
    <source>
        <dbReference type="SAM" id="MobiDB-lite"/>
    </source>
</evidence>
<keyword evidence="2" id="KW-0732">Signal</keyword>
<feature type="signal peptide" evidence="2">
    <location>
        <begin position="1"/>
        <end position="32"/>
    </location>
</feature>
<feature type="domain" description="PDZ" evidence="3">
    <location>
        <begin position="96"/>
        <end position="145"/>
    </location>
</feature>
<organism evidence="4 5">
    <name type="scientific">Novipirellula caenicola</name>
    <dbReference type="NCBI Taxonomy" id="1536901"/>
    <lineage>
        <taxon>Bacteria</taxon>
        <taxon>Pseudomonadati</taxon>
        <taxon>Planctomycetota</taxon>
        <taxon>Planctomycetia</taxon>
        <taxon>Pirellulales</taxon>
        <taxon>Pirellulaceae</taxon>
        <taxon>Novipirellula</taxon>
    </lineage>
</organism>
<evidence type="ECO:0000313" key="5">
    <source>
        <dbReference type="Proteomes" id="UP001416858"/>
    </source>
</evidence>
<reference evidence="4 5" key="1">
    <citation type="submission" date="2024-02" db="EMBL/GenBank/DDBJ databases">
        <title>Rhodopirellula caenicola NBRC 110016.</title>
        <authorList>
            <person name="Ichikawa N."/>
            <person name="Katano-Makiyama Y."/>
            <person name="Hidaka K."/>
        </authorList>
    </citation>
    <scope>NUCLEOTIDE SEQUENCE [LARGE SCALE GENOMIC DNA]</scope>
    <source>
        <strain evidence="4 5">NBRC 110016</strain>
    </source>
</reference>
<dbReference type="PROSITE" id="PS50106">
    <property type="entry name" value="PDZ"/>
    <property type="match status" value="1"/>
</dbReference>
<name>A0ABP9W064_9BACT</name>
<proteinExistence type="predicted"/>
<feature type="chain" id="PRO_5046927065" description="PDZ domain-containing protein" evidence="2">
    <location>
        <begin position="33"/>
        <end position="219"/>
    </location>
</feature>
<feature type="region of interest" description="Disordered" evidence="1">
    <location>
        <begin position="31"/>
        <end position="101"/>
    </location>
</feature>
<feature type="compositionally biased region" description="Basic and acidic residues" evidence="1">
    <location>
        <begin position="37"/>
        <end position="48"/>
    </location>
</feature>
<sequence>MDKGTSMSFVRCCSLLLLACLALTFGGSQVSAQQFDTPDRERGRDAAGQREGGIPRSEVSNEADNAQQGTEEGMPQTSLSRANTNQSRANTRVQPHVVPPQSDHWKLGVYARNTDTGVVVTRTIPNTAAHRVGLEHGDRIVAVSGFQVGWIQDRLYPLGAELNRQAGRRGDVTLLVQNVRNDQLINLEVQLDAQGRFRIQERSERSSRDPSFPRPSLPE</sequence>
<evidence type="ECO:0000256" key="2">
    <source>
        <dbReference type="SAM" id="SignalP"/>
    </source>
</evidence>
<protein>
    <recommendedName>
        <fullName evidence="3">PDZ domain-containing protein</fullName>
    </recommendedName>
</protein>
<feature type="region of interest" description="Disordered" evidence="1">
    <location>
        <begin position="200"/>
        <end position="219"/>
    </location>
</feature>
<evidence type="ECO:0000313" key="4">
    <source>
        <dbReference type="EMBL" id="GAA5510759.1"/>
    </source>
</evidence>
<gene>
    <name evidence="4" type="ORF">Rcae01_06269</name>
</gene>